<evidence type="ECO:0000256" key="3">
    <source>
        <dbReference type="ARBA" id="ARBA00022448"/>
    </source>
</evidence>
<evidence type="ECO:0000256" key="4">
    <source>
        <dbReference type="ARBA" id="ARBA00022692"/>
    </source>
</evidence>
<evidence type="ECO:0000313" key="9">
    <source>
        <dbReference type="Proteomes" id="UP000053237"/>
    </source>
</evidence>
<evidence type="ECO:0008006" key="10">
    <source>
        <dbReference type="Google" id="ProtNLM"/>
    </source>
</evidence>
<feature type="transmembrane region" description="Helical" evidence="7">
    <location>
        <begin position="383"/>
        <end position="406"/>
    </location>
</feature>
<dbReference type="SUPFAM" id="SSF103473">
    <property type="entry name" value="MFS general substrate transporter"/>
    <property type="match status" value="2"/>
</dbReference>
<dbReference type="OrthoDB" id="754047at2759"/>
<evidence type="ECO:0000313" key="8">
    <source>
        <dbReference type="EMBL" id="CCI44436.1"/>
    </source>
</evidence>
<reference evidence="8 9" key="1">
    <citation type="submission" date="2012-05" db="EMBL/GenBank/DDBJ databases">
        <title>Recombination and specialization in a pathogen metapopulation.</title>
        <authorList>
            <person name="Gardiner A."/>
            <person name="Kemen E."/>
            <person name="Schultz-Larsen T."/>
            <person name="MacLean D."/>
            <person name="Van Oosterhout C."/>
            <person name="Jones J.D.G."/>
        </authorList>
    </citation>
    <scope>NUCLEOTIDE SEQUENCE [LARGE SCALE GENOMIC DNA]</scope>
    <source>
        <strain evidence="8 9">Ac Nc2</strain>
    </source>
</reference>
<feature type="transmembrane region" description="Helical" evidence="7">
    <location>
        <begin position="265"/>
        <end position="290"/>
    </location>
</feature>
<feature type="transmembrane region" description="Helical" evidence="7">
    <location>
        <begin position="101"/>
        <end position="123"/>
    </location>
</feature>
<dbReference type="PANTHER" id="PTHR31585:SF5">
    <property type="entry name" value="RNA-BINDING S4 DOMAIN-CONTAINING PROTEIN"/>
    <property type="match status" value="1"/>
</dbReference>
<comment type="subcellular location">
    <subcellularLocation>
        <location evidence="1">Membrane</location>
        <topology evidence="1">Multi-pass membrane protein</topology>
    </subcellularLocation>
</comment>
<accession>A0A024GCP8</accession>
<organism evidence="8 9">
    <name type="scientific">Albugo candida</name>
    <dbReference type="NCBI Taxonomy" id="65357"/>
    <lineage>
        <taxon>Eukaryota</taxon>
        <taxon>Sar</taxon>
        <taxon>Stramenopiles</taxon>
        <taxon>Oomycota</taxon>
        <taxon>Peronosporomycetes</taxon>
        <taxon>Albuginales</taxon>
        <taxon>Albuginaceae</taxon>
        <taxon>Albugo</taxon>
    </lineage>
</organism>
<evidence type="ECO:0000256" key="7">
    <source>
        <dbReference type="SAM" id="Phobius"/>
    </source>
</evidence>
<feature type="transmembrane region" description="Helical" evidence="7">
    <location>
        <begin position="412"/>
        <end position="435"/>
    </location>
</feature>
<feature type="transmembrane region" description="Helical" evidence="7">
    <location>
        <begin position="311"/>
        <end position="330"/>
    </location>
</feature>
<gene>
    <name evidence="8" type="ORF">BN9_052450</name>
</gene>
<dbReference type="GO" id="GO:0016020">
    <property type="term" value="C:membrane"/>
    <property type="evidence" value="ECO:0007669"/>
    <property type="project" value="UniProtKB-SubCell"/>
</dbReference>
<feature type="transmembrane region" description="Helical" evidence="7">
    <location>
        <begin position="235"/>
        <end position="253"/>
    </location>
</feature>
<dbReference type="PANTHER" id="PTHR31585">
    <property type="entry name" value="FOLATE-BIOPTERIN TRANSPORTER 1, CHLOROPLASTIC"/>
    <property type="match status" value="1"/>
</dbReference>
<keyword evidence="6 7" id="KW-0472">Membrane</keyword>
<proteinExistence type="inferred from homology"/>
<keyword evidence="4 7" id="KW-0812">Transmembrane</keyword>
<keyword evidence="5 7" id="KW-1133">Transmembrane helix</keyword>
<feature type="transmembrane region" description="Helical" evidence="7">
    <location>
        <begin position="491"/>
        <end position="511"/>
    </location>
</feature>
<dbReference type="InParanoid" id="A0A024GCP8"/>
<dbReference type="InterPro" id="IPR036259">
    <property type="entry name" value="MFS_trans_sf"/>
</dbReference>
<dbReference type="InterPro" id="IPR039309">
    <property type="entry name" value="BT1"/>
</dbReference>
<protein>
    <recommendedName>
        <fullName evidence="10">Major facilitator superfamily associated domain-containing protein</fullName>
    </recommendedName>
</protein>
<dbReference type="Pfam" id="PF03092">
    <property type="entry name" value="BT1"/>
    <property type="match status" value="1"/>
</dbReference>
<keyword evidence="9" id="KW-1185">Reference proteome</keyword>
<dbReference type="Gene3D" id="1.20.1250.20">
    <property type="entry name" value="MFS general substrate transporter like domains"/>
    <property type="match status" value="1"/>
</dbReference>
<feature type="transmembrane region" description="Helical" evidence="7">
    <location>
        <begin position="135"/>
        <end position="153"/>
    </location>
</feature>
<feature type="transmembrane region" description="Helical" evidence="7">
    <location>
        <begin position="193"/>
        <end position="214"/>
    </location>
</feature>
<feature type="transmembrane region" description="Helical" evidence="7">
    <location>
        <begin position="531"/>
        <end position="551"/>
    </location>
</feature>
<dbReference type="Proteomes" id="UP000053237">
    <property type="component" value="Unassembled WGS sequence"/>
</dbReference>
<dbReference type="STRING" id="65357.A0A024GCP8"/>
<keyword evidence="3" id="KW-0813">Transport</keyword>
<feature type="transmembrane region" description="Helical" evidence="7">
    <location>
        <begin position="74"/>
        <end position="95"/>
    </location>
</feature>
<comment type="caution">
    <text evidence="8">The sequence shown here is derived from an EMBL/GenBank/DDBJ whole genome shotgun (WGS) entry which is preliminary data.</text>
</comment>
<name>A0A024GCP8_9STRA</name>
<evidence type="ECO:0000256" key="2">
    <source>
        <dbReference type="ARBA" id="ARBA00007015"/>
    </source>
</evidence>
<evidence type="ECO:0000256" key="5">
    <source>
        <dbReference type="ARBA" id="ARBA00022989"/>
    </source>
</evidence>
<feature type="transmembrane region" description="Helical" evidence="7">
    <location>
        <begin position="350"/>
        <end position="371"/>
    </location>
</feature>
<comment type="similarity">
    <text evidence="2">Belongs to the major facilitator superfamily. Folate-biopterin transporter (TC 2.A.71) family.</text>
</comment>
<dbReference type="AlphaFoldDB" id="A0A024GCP8"/>
<dbReference type="EMBL" id="CAIX01000070">
    <property type="protein sequence ID" value="CCI44436.1"/>
    <property type="molecule type" value="Genomic_DNA"/>
</dbReference>
<evidence type="ECO:0000256" key="6">
    <source>
        <dbReference type="ARBA" id="ARBA00023136"/>
    </source>
</evidence>
<evidence type="ECO:0000256" key="1">
    <source>
        <dbReference type="ARBA" id="ARBA00004141"/>
    </source>
</evidence>
<sequence>MSILEKNPHDQISFEGGIQAGYDPVLGTYNNVKSPNRTSVRSSDACFVDRGSLRSGRYVDIFSRGGIGLLHQHAVVGFLHGVIPAILFPFFLNYLNTESTVAVAASALMDIPWSLKFFFGMLTDNVPILGYRRRPFMLLGWMICGVSLLVASLRTMPRPYYPDPAWRTIKPKDYTDTIKENINYSAQNEARSYTIFFAIATFGYILADSTADAVMIEYAQREPYATRGTIQAGCTFVRSIFAVLAHIVIMFGLNSEDYGGTFTFAFSISNILLLLALFVFSAIPITWLMVYEEIFLAVDFREYIRKLWEMLQSRVVYQVIGFSMLTSFLVSIENVADEVIMVYWMRISPLTLNIIAIAAFSLYGAGIFISGRYGLMWSWRKTLAFCIIFLVIIDVMYALPVCFNVVRSSWILYARVILQSIPLGIHFMVELYVIVELCNEGAEGTCAGLLTTIMNLGSPLAASFTKAISSSFAVTNEDIQNDSMETRRDAAILYLIPAAAKIGTLLLLPLLPRQKAETLELKNRGGSKAMGIFTIAYLVLVWGWSLLVNCLTMFESTRCLAIAGGCKKG</sequence>